<evidence type="ECO:0000313" key="2">
    <source>
        <dbReference type="Proteomes" id="UP000006948"/>
    </source>
</evidence>
<name>G1DB91_9CAUD</name>
<keyword evidence="2" id="KW-1185">Reference proteome</keyword>
<dbReference type="KEGG" id="vg:40083619"/>
<reference evidence="1 2" key="1">
    <citation type="journal article" date="2012" name="J. Virol.">
        <title>Complete Genome Sequences of 138 Mycobacteriophages.</title>
        <authorList>
            <consortium name="the Science Education Alliance Phage Hunters Advancing Genomics and Evolutionary Science Program"/>
            <consortium name="the KwaZulu-Natal Research Institute for Tuberculosis and HIV Mycobacterial Genetics Course Students"/>
            <consortium name="the Phage Hunters Integrating Research and Education Program"/>
            <person name="Hatfull G.F."/>
        </authorList>
    </citation>
    <scope>NUCLEOTIDE SEQUENCE [LARGE SCALE GENOMIC DNA]</scope>
</reference>
<sequence>MSVRETRDFTFAGVRFNIITLPEKDKLQVWFRSPGDSHFQFGHSKPLPKGMTASKAVDTVREFLMGQLDAAEYNRLLPSEA</sequence>
<dbReference type="EMBL" id="JF957060">
    <property type="protein sequence ID" value="AEJ92361.1"/>
    <property type="molecule type" value="Genomic_DNA"/>
</dbReference>
<evidence type="ECO:0000313" key="1">
    <source>
        <dbReference type="EMBL" id="AEJ92361.1"/>
    </source>
</evidence>
<dbReference type="OrthoDB" id="26425at10239"/>
<organism evidence="1 2">
    <name type="scientific">Mycobacterium phage Timshel</name>
    <dbReference type="NCBI Taxonomy" id="1032895"/>
    <lineage>
        <taxon>Viruses</taxon>
        <taxon>Duplodnaviria</taxon>
        <taxon>Heunggongvirae</taxon>
        <taxon>Uroviricota</taxon>
        <taxon>Caudoviricetes</taxon>
        <taxon>Timshelvirus</taxon>
        <taxon>Timshelvirus timshel</taxon>
    </lineage>
</organism>
<dbReference type="RefSeq" id="YP_009607631.1">
    <property type="nucleotide sequence ID" value="NC_041983.1"/>
</dbReference>
<dbReference type="GeneID" id="40083619"/>
<accession>G1DB91</accession>
<protein>
    <submittedName>
        <fullName evidence="1">Uncharacterized protein</fullName>
    </submittedName>
</protein>
<gene>
    <name evidence="1" type="primary">73</name>
    <name evidence="1" type="ORF">TIMSHEL_73</name>
</gene>
<dbReference type="Proteomes" id="UP000006948">
    <property type="component" value="Segment"/>
</dbReference>
<proteinExistence type="predicted"/>